<keyword evidence="5" id="KW-1185">Reference proteome</keyword>
<dbReference type="NCBIfam" id="TIGR04183">
    <property type="entry name" value="Por_Secre_tail"/>
    <property type="match status" value="1"/>
</dbReference>
<evidence type="ECO:0000313" key="4">
    <source>
        <dbReference type="EMBL" id="RRJ89975.1"/>
    </source>
</evidence>
<dbReference type="Proteomes" id="UP000271937">
    <property type="component" value="Unassembled WGS sequence"/>
</dbReference>
<sequence>MKRILLLLLCLGGLQAALAQAPTITGDTMMCPYTDGTATITNGITYDSYQWFSKFWFTEDEYVAIEGATAASFTYDWFTYDQSLFKVVVTLNNETFESNAIQIDSYNWMGFSVNYPIDNDTMTYNPDTEGFFLCEGATVLLSTNEFFINMEWYKDGVLLPGETGNTYLITGPGSYHAVGYAGVCPQNSNSNVGQPIVVDMNSECNLSIDNPELASTIKLYPNPAKNFLNLELGNSSEFTSYSIIDISGKVLAEQTITSENNIIPVNHLSDGFYILKLDGNNFSTTKKFIKN</sequence>
<keyword evidence="1 2" id="KW-0732">Signal</keyword>
<protein>
    <submittedName>
        <fullName evidence="4">T9SS C-terminal target domain-containing protein</fullName>
    </submittedName>
</protein>
<comment type="caution">
    <text evidence="4">The sequence shown here is derived from an EMBL/GenBank/DDBJ whole genome shotgun (WGS) entry which is preliminary data.</text>
</comment>
<dbReference type="Pfam" id="PF18962">
    <property type="entry name" value="Por_Secre_tail"/>
    <property type="match status" value="1"/>
</dbReference>
<dbReference type="OrthoDB" id="1335946at2"/>
<accession>A0A3P3W4H1</accession>
<evidence type="ECO:0000313" key="5">
    <source>
        <dbReference type="Proteomes" id="UP000271937"/>
    </source>
</evidence>
<feature type="domain" description="Secretion system C-terminal sorting" evidence="3">
    <location>
        <begin position="219"/>
        <end position="289"/>
    </location>
</feature>
<dbReference type="RefSeq" id="WP_125013265.1">
    <property type="nucleotide sequence ID" value="NZ_RQVR01000013.1"/>
</dbReference>
<gene>
    <name evidence="4" type="ORF">EG849_11675</name>
</gene>
<name>A0A3P3W4H1_9FLAO</name>
<dbReference type="EMBL" id="RQVR01000013">
    <property type="protein sequence ID" value="RRJ89975.1"/>
    <property type="molecule type" value="Genomic_DNA"/>
</dbReference>
<evidence type="ECO:0000259" key="3">
    <source>
        <dbReference type="Pfam" id="PF18962"/>
    </source>
</evidence>
<evidence type="ECO:0000256" key="1">
    <source>
        <dbReference type="ARBA" id="ARBA00022729"/>
    </source>
</evidence>
<organism evidence="4 5">
    <name type="scientific">Flavobacterium macacae</name>
    <dbReference type="NCBI Taxonomy" id="2488993"/>
    <lineage>
        <taxon>Bacteria</taxon>
        <taxon>Pseudomonadati</taxon>
        <taxon>Bacteroidota</taxon>
        <taxon>Flavobacteriia</taxon>
        <taxon>Flavobacteriales</taxon>
        <taxon>Flavobacteriaceae</taxon>
        <taxon>Flavobacterium</taxon>
    </lineage>
</organism>
<evidence type="ECO:0000256" key="2">
    <source>
        <dbReference type="SAM" id="SignalP"/>
    </source>
</evidence>
<feature type="chain" id="PRO_5017936157" evidence="2">
    <location>
        <begin position="22"/>
        <end position="291"/>
    </location>
</feature>
<reference evidence="4 5" key="1">
    <citation type="submission" date="2018-11" db="EMBL/GenBank/DDBJ databases">
        <title>Flavobacterium sp. nov., YIM 102600 draft genome.</title>
        <authorList>
            <person name="Li G."/>
            <person name="Jiang Y."/>
        </authorList>
    </citation>
    <scope>NUCLEOTIDE SEQUENCE [LARGE SCALE GENOMIC DNA]</scope>
    <source>
        <strain evidence="4 5">YIM 102600</strain>
    </source>
</reference>
<dbReference type="InterPro" id="IPR026444">
    <property type="entry name" value="Secre_tail"/>
</dbReference>
<proteinExistence type="predicted"/>
<dbReference type="AlphaFoldDB" id="A0A3P3W4H1"/>
<feature type="signal peptide" evidence="2">
    <location>
        <begin position="1"/>
        <end position="21"/>
    </location>
</feature>